<dbReference type="AlphaFoldDB" id="A0A6J4IT17"/>
<evidence type="ECO:0000256" key="1">
    <source>
        <dbReference type="ARBA" id="ARBA00006484"/>
    </source>
</evidence>
<name>A0A6J4IT17_9ACTN</name>
<dbReference type="GO" id="GO:0004316">
    <property type="term" value="F:3-oxoacyl-[acyl-carrier-protein] reductase (NADPH) activity"/>
    <property type="evidence" value="ECO:0007669"/>
    <property type="project" value="UniProtKB-EC"/>
</dbReference>
<evidence type="ECO:0000256" key="2">
    <source>
        <dbReference type="ARBA" id="ARBA00023002"/>
    </source>
</evidence>
<dbReference type="EMBL" id="CADCTN010000178">
    <property type="protein sequence ID" value="CAA9258460.1"/>
    <property type="molecule type" value="Genomic_DNA"/>
</dbReference>
<dbReference type="Gene3D" id="3.40.50.720">
    <property type="entry name" value="NAD(P)-binding Rossmann-like Domain"/>
    <property type="match status" value="1"/>
</dbReference>
<accession>A0A6J4IT17</accession>
<dbReference type="PRINTS" id="PR00080">
    <property type="entry name" value="SDRFAMILY"/>
</dbReference>
<gene>
    <name evidence="3" type="ORF">AVDCRST_MAG52-2541</name>
</gene>
<dbReference type="InterPro" id="IPR036291">
    <property type="entry name" value="NAD(P)-bd_dom_sf"/>
</dbReference>
<evidence type="ECO:0000313" key="3">
    <source>
        <dbReference type="EMBL" id="CAA9258460.1"/>
    </source>
</evidence>
<sequence>MPSSTGTIAIVTGASRGIGRAIAQRLAADGSKVIVHFGADAAAADETVRSIVAAGGEARPIAADLRDLTQVDRLLADVDAHEGRIDILVNNAGFSFSGEMDTITPEIFDRLVETNFRGPFFLTQGALRTMSDGGRIINISSVSTRVAMPRACAYGPTKAAMQNVTLSLAEALGPRGITVNSVVPGVYDTDMTADWLDEEARQRISSLTAHGRIGQVSDIVGLVAFLASEESGWVTAQIIEASGGLRL</sequence>
<dbReference type="SUPFAM" id="SSF51735">
    <property type="entry name" value="NAD(P)-binding Rossmann-fold domains"/>
    <property type="match status" value="1"/>
</dbReference>
<proteinExistence type="inferred from homology"/>
<dbReference type="EC" id="1.1.1.100" evidence="3"/>
<dbReference type="Pfam" id="PF13561">
    <property type="entry name" value="adh_short_C2"/>
    <property type="match status" value="1"/>
</dbReference>
<reference evidence="3" key="1">
    <citation type="submission" date="2020-02" db="EMBL/GenBank/DDBJ databases">
        <authorList>
            <person name="Meier V. D."/>
        </authorList>
    </citation>
    <scope>NUCLEOTIDE SEQUENCE</scope>
    <source>
        <strain evidence="3">AVDCRST_MAG52</strain>
    </source>
</reference>
<dbReference type="InterPro" id="IPR050259">
    <property type="entry name" value="SDR"/>
</dbReference>
<dbReference type="InterPro" id="IPR002347">
    <property type="entry name" value="SDR_fam"/>
</dbReference>
<dbReference type="FunFam" id="3.40.50.720:FF:000084">
    <property type="entry name" value="Short-chain dehydrogenase reductase"/>
    <property type="match status" value="1"/>
</dbReference>
<protein>
    <submittedName>
        <fullName evidence="3">3-oxoacyl-[acyl-carrier protein] reductase</fullName>
        <ecNumber evidence="3">1.1.1.100</ecNumber>
    </submittedName>
</protein>
<dbReference type="PRINTS" id="PR00081">
    <property type="entry name" value="GDHRDH"/>
</dbReference>
<organism evidence="3">
    <name type="scientific">uncultured Blastococcus sp</name>
    <dbReference type="NCBI Taxonomy" id="217144"/>
    <lineage>
        <taxon>Bacteria</taxon>
        <taxon>Bacillati</taxon>
        <taxon>Actinomycetota</taxon>
        <taxon>Actinomycetes</taxon>
        <taxon>Geodermatophilales</taxon>
        <taxon>Geodermatophilaceae</taxon>
        <taxon>Blastococcus</taxon>
        <taxon>environmental samples</taxon>
    </lineage>
</organism>
<dbReference type="PANTHER" id="PTHR42879:SF2">
    <property type="entry name" value="3-OXOACYL-[ACYL-CARRIER-PROTEIN] REDUCTASE FABG"/>
    <property type="match status" value="1"/>
</dbReference>
<comment type="similarity">
    <text evidence="1">Belongs to the short-chain dehydrogenases/reductases (SDR) family.</text>
</comment>
<dbReference type="PANTHER" id="PTHR42879">
    <property type="entry name" value="3-OXOACYL-(ACYL-CARRIER-PROTEIN) REDUCTASE"/>
    <property type="match status" value="1"/>
</dbReference>
<keyword evidence="2 3" id="KW-0560">Oxidoreductase</keyword>